<organism evidence="3 4">
    <name type="scientific">Agrilus planipennis</name>
    <name type="common">Emerald ash borer</name>
    <name type="synonym">Agrilus marcopoli</name>
    <dbReference type="NCBI Taxonomy" id="224129"/>
    <lineage>
        <taxon>Eukaryota</taxon>
        <taxon>Metazoa</taxon>
        <taxon>Ecdysozoa</taxon>
        <taxon>Arthropoda</taxon>
        <taxon>Hexapoda</taxon>
        <taxon>Insecta</taxon>
        <taxon>Pterygota</taxon>
        <taxon>Neoptera</taxon>
        <taxon>Endopterygota</taxon>
        <taxon>Coleoptera</taxon>
        <taxon>Polyphaga</taxon>
        <taxon>Elateriformia</taxon>
        <taxon>Buprestoidea</taxon>
        <taxon>Buprestidae</taxon>
        <taxon>Agrilinae</taxon>
        <taxon>Agrilus</taxon>
    </lineage>
</organism>
<evidence type="ECO:0000313" key="4">
    <source>
        <dbReference type="RefSeq" id="XP_018333267.1"/>
    </source>
</evidence>
<feature type="domain" description="Cuticle protein CPCFC" evidence="2">
    <location>
        <begin position="167"/>
        <end position="182"/>
    </location>
</feature>
<dbReference type="RefSeq" id="XP_018333267.1">
    <property type="nucleotide sequence ID" value="XM_018477765.2"/>
</dbReference>
<dbReference type="GeneID" id="108742522"/>
<feature type="domain" description="Cuticle protein CPCFC" evidence="2">
    <location>
        <begin position="32"/>
        <end position="48"/>
    </location>
</feature>
<protein>
    <submittedName>
        <fullName evidence="4">Uncharacterized protein LOC108742522</fullName>
    </submittedName>
</protein>
<evidence type="ECO:0000256" key="1">
    <source>
        <dbReference type="SAM" id="SignalP"/>
    </source>
</evidence>
<evidence type="ECO:0000259" key="2">
    <source>
        <dbReference type="Pfam" id="PF17223"/>
    </source>
</evidence>
<reference evidence="4" key="1">
    <citation type="submission" date="2025-08" db="UniProtKB">
        <authorList>
            <consortium name="RefSeq"/>
        </authorList>
    </citation>
    <scope>IDENTIFICATION</scope>
    <source>
        <tissue evidence="4">Entire body</tissue>
    </source>
</reference>
<keyword evidence="1" id="KW-0732">Signal</keyword>
<dbReference type="InterPro" id="IPR033778">
    <property type="entry name" value="CPCFC"/>
</dbReference>
<proteinExistence type="predicted"/>
<dbReference type="STRING" id="224129.A0A1W4XKG5"/>
<accession>A0A1W4XKG5</accession>
<sequence>MFVKLVVLACISSVALAAYNGPLAGGEPAHRYPAGVDPSACPNFPHCNNPAVAVNQQPAHAWNAQPQWNAAPQNQWNPAPQNHWNAAPQNQWNAAPQQWNAQPSWNGNQNALDSGAYTGDGDWHGEGLAEAGAFGDISHNFNDPAPGHPIPQAAHHVPVPGLPAQLPAGVDAHACPNYPYCH</sequence>
<dbReference type="Proteomes" id="UP000192223">
    <property type="component" value="Unplaced"/>
</dbReference>
<feature type="signal peptide" evidence="1">
    <location>
        <begin position="1"/>
        <end position="17"/>
    </location>
</feature>
<name>A0A1W4XKG5_AGRPL</name>
<evidence type="ECO:0000313" key="3">
    <source>
        <dbReference type="Proteomes" id="UP000192223"/>
    </source>
</evidence>
<feature type="chain" id="PRO_5010724563" evidence="1">
    <location>
        <begin position="18"/>
        <end position="182"/>
    </location>
</feature>
<dbReference type="OrthoDB" id="8186685at2759"/>
<dbReference type="KEGG" id="apln:108742522"/>
<dbReference type="InParanoid" id="A0A1W4XKG5"/>
<keyword evidence="3" id="KW-1185">Reference proteome</keyword>
<dbReference type="AlphaFoldDB" id="A0A1W4XKG5"/>
<dbReference type="GO" id="GO:0042302">
    <property type="term" value="F:structural constituent of cuticle"/>
    <property type="evidence" value="ECO:0007669"/>
    <property type="project" value="InterPro"/>
</dbReference>
<gene>
    <name evidence="4" type="primary">LOC108742522</name>
</gene>
<dbReference type="Pfam" id="PF17223">
    <property type="entry name" value="CPCFC"/>
    <property type="match status" value="2"/>
</dbReference>